<dbReference type="AlphaFoldDB" id="A0A554MWQ5"/>
<evidence type="ECO:0000256" key="1">
    <source>
        <dbReference type="ARBA" id="ARBA00023015"/>
    </source>
</evidence>
<evidence type="ECO:0000313" key="5">
    <source>
        <dbReference type="EMBL" id="TSD09230.1"/>
    </source>
</evidence>
<keyword evidence="3" id="KW-0804">Transcription</keyword>
<dbReference type="PRINTS" id="PR00778">
    <property type="entry name" value="HTHARSR"/>
</dbReference>
<comment type="caution">
    <text evidence="5">The sequence shown here is derived from an EMBL/GenBank/DDBJ whole genome shotgun (WGS) entry which is preliminary data.</text>
</comment>
<dbReference type="PANTHER" id="PTHR33154">
    <property type="entry name" value="TRANSCRIPTIONAL REGULATOR, ARSR FAMILY"/>
    <property type="match status" value="1"/>
</dbReference>
<dbReference type="OrthoDB" id="46231at2157"/>
<dbReference type="PROSITE" id="PS50987">
    <property type="entry name" value="HTH_ARSR_2"/>
    <property type="match status" value="1"/>
</dbReference>
<dbReference type="FunCoup" id="A0A554MWQ5">
    <property type="interactions" value="2"/>
</dbReference>
<dbReference type="Proteomes" id="UP000319894">
    <property type="component" value="Unassembled WGS sequence"/>
</dbReference>
<dbReference type="InterPro" id="IPR011991">
    <property type="entry name" value="ArsR-like_HTH"/>
</dbReference>
<evidence type="ECO:0000259" key="4">
    <source>
        <dbReference type="PROSITE" id="PS50987"/>
    </source>
</evidence>
<dbReference type="InterPro" id="IPR001845">
    <property type="entry name" value="HTH_ArsR_DNA-bd_dom"/>
</dbReference>
<dbReference type="InterPro" id="IPR036388">
    <property type="entry name" value="WH-like_DNA-bd_sf"/>
</dbReference>
<accession>A0A554MWQ5</accession>
<dbReference type="GO" id="GO:0003700">
    <property type="term" value="F:DNA-binding transcription factor activity"/>
    <property type="evidence" value="ECO:0007669"/>
    <property type="project" value="InterPro"/>
</dbReference>
<proteinExistence type="predicted"/>
<dbReference type="Pfam" id="PF01022">
    <property type="entry name" value="HTH_5"/>
    <property type="match status" value="1"/>
</dbReference>
<dbReference type="PANTHER" id="PTHR33154:SF33">
    <property type="entry name" value="TRANSCRIPTIONAL REPRESSOR SDPR"/>
    <property type="match status" value="1"/>
</dbReference>
<dbReference type="InParanoid" id="A0A554MWQ5"/>
<name>A0A554MWQ5_9EURY</name>
<keyword evidence="1" id="KW-0805">Transcription regulation</keyword>
<gene>
    <name evidence="5" type="ORF">DP107_16590</name>
</gene>
<evidence type="ECO:0000256" key="2">
    <source>
        <dbReference type="ARBA" id="ARBA00023125"/>
    </source>
</evidence>
<dbReference type="InterPro" id="IPR036390">
    <property type="entry name" value="WH_DNA-bd_sf"/>
</dbReference>
<sequence>MASQTERLERLLGTQLGRCCQSDVDDRLATLNGYQESIPADLSSDLNALKVLSTETRHRIVRLLAAAERDLCVCEFKPLLDVSDSAISHALSDLREAGLVTRRKDGQWRYYGATPRAEAILDALDRTRGDGE</sequence>
<keyword evidence="6" id="KW-1185">Reference proteome</keyword>
<dbReference type="SMART" id="SM00418">
    <property type="entry name" value="HTH_ARSR"/>
    <property type="match status" value="1"/>
</dbReference>
<keyword evidence="2" id="KW-0238">DNA-binding</keyword>
<dbReference type="Gene3D" id="1.10.10.10">
    <property type="entry name" value="Winged helix-like DNA-binding domain superfamily/Winged helix DNA-binding domain"/>
    <property type="match status" value="1"/>
</dbReference>
<reference evidence="5 6" key="1">
    <citation type="submission" date="2018-06" db="EMBL/GenBank/DDBJ databases">
        <title>Natronomonas sp. F16-60 a new haloarchaeon isolated from a solar saltern of Isla Cristina, Huelva, Spain.</title>
        <authorList>
            <person name="Duran-Viseras A."/>
            <person name="Sanchez-Porro C."/>
            <person name="Ventosa A."/>
        </authorList>
    </citation>
    <scope>NUCLEOTIDE SEQUENCE [LARGE SCALE GENOMIC DNA]</scope>
    <source>
        <strain evidence="5 6">F16-60</strain>
    </source>
</reference>
<evidence type="ECO:0000313" key="6">
    <source>
        <dbReference type="Proteomes" id="UP000319894"/>
    </source>
</evidence>
<dbReference type="EMBL" id="QMDX01000015">
    <property type="protein sequence ID" value="TSD09230.1"/>
    <property type="molecule type" value="Genomic_DNA"/>
</dbReference>
<dbReference type="InterPro" id="IPR051081">
    <property type="entry name" value="HTH_MetalResp_TranReg"/>
</dbReference>
<dbReference type="GO" id="GO:0003677">
    <property type="term" value="F:DNA binding"/>
    <property type="evidence" value="ECO:0007669"/>
    <property type="project" value="UniProtKB-KW"/>
</dbReference>
<dbReference type="RefSeq" id="WP_144263247.1">
    <property type="nucleotide sequence ID" value="NZ_QMDX01000015.1"/>
</dbReference>
<organism evidence="5 6">
    <name type="scientific">Haloglomus irregulare</name>
    <dbReference type="NCBI Taxonomy" id="2234134"/>
    <lineage>
        <taxon>Archaea</taxon>
        <taxon>Methanobacteriati</taxon>
        <taxon>Methanobacteriota</taxon>
        <taxon>Stenosarchaea group</taxon>
        <taxon>Halobacteria</taxon>
        <taxon>Halobacteriales</taxon>
        <taxon>Natronomonadaceae</taxon>
        <taxon>Haloglomus</taxon>
    </lineage>
</organism>
<evidence type="ECO:0000256" key="3">
    <source>
        <dbReference type="ARBA" id="ARBA00023163"/>
    </source>
</evidence>
<dbReference type="CDD" id="cd00090">
    <property type="entry name" value="HTH_ARSR"/>
    <property type="match status" value="1"/>
</dbReference>
<protein>
    <submittedName>
        <fullName evidence="5">Transcriptional regulator</fullName>
    </submittedName>
</protein>
<dbReference type="NCBIfam" id="NF033788">
    <property type="entry name" value="HTH_metalloreg"/>
    <property type="match status" value="1"/>
</dbReference>
<feature type="domain" description="HTH arsR-type" evidence="4">
    <location>
        <begin position="38"/>
        <end position="132"/>
    </location>
</feature>
<dbReference type="SUPFAM" id="SSF46785">
    <property type="entry name" value="Winged helix' DNA-binding domain"/>
    <property type="match status" value="1"/>
</dbReference>